<evidence type="ECO:0000313" key="3">
    <source>
        <dbReference type="Proteomes" id="UP000663891"/>
    </source>
</evidence>
<gene>
    <name evidence="2" type="ORF">OKA104_LOCUS41995</name>
    <name evidence="1" type="ORF">VCS650_LOCUS13058</name>
</gene>
<comment type="caution">
    <text evidence="1">The sequence shown here is derived from an EMBL/GenBank/DDBJ whole genome shotgun (WGS) entry which is preliminary data.</text>
</comment>
<proteinExistence type="predicted"/>
<dbReference type="OrthoDB" id="10069740at2759"/>
<accession>A0A814ER77</accession>
<name>A0A814ER77_9BILA</name>
<sequence>MTTAITCALFTLNQDCIKLSCIQFRSDRHAPIQGTDVIKQSLNNIQAPEGYQTVAIAFCNFVEQQLYTFRKNNHESFHESLAVMIVDGVHDLGVDLPIVSDEFFRRDITLVIAAFQTPIFDFWNLYRVSGRNTGGEYYLISNMFDILPHIILLTLSGGYTLHQAFTHTHTEISLLDINNATNIEGNIKQVILSTIQFLITG</sequence>
<reference evidence="1" key="1">
    <citation type="submission" date="2021-02" db="EMBL/GenBank/DDBJ databases">
        <authorList>
            <person name="Nowell W R."/>
        </authorList>
    </citation>
    <scope>NUCLEOTIDE SEQUENCE</scope>
</reference>
<evidence type="ECO:0008006" key="4">
    <source>
        <dbReference type="Google" id="ProtNLM"/>
    </source>
</evidence>
<protein>
    <recommendedName>
        <fullName evidence="4">VWFA domain-containing protein</fullName>
    </recommendedName>
</protein>
<dbReference type="Proteomes" id="UP000663881">
    <property type="component" value="Unassembled WGS sequence"/>
</dbReference>
<dbReference type="EMBL" id="CAJOAY010010342">
    <property type="protein sequence ID" value="CAF4220123.1"/>
    <property type="molecule type" value="Genomic_DNA"/>
</dbReference>
<dbReference type="AlphaFoldDB" id="A0A814ER77"/>
<dbReference type="Proteomes" id="UP000663891">
    <property type="component" value="Unassembled WGS sequence"/>
</dbReference>
<evidence type="ECO:0000313" key="1">
    <source>
        <dbReference type="EMBL" id="CAF0969575.1"/>
    </source>
</evidence>
<dbReference type="EMBL" id="CAJNON010000103">
    <property type="protein sequence ID" value="CAF0969575.1"/>
    <property type="molecule type" value="Genomic_DNA"/>
</dbReference>
<organism evidence="1 3">
    <name type="scientific">Adineta steineri</name>
    <dbReference type="NCBI Taxonomy" id="433720"/>
    <lineage>
        <taxon>Eukaryota</taxon>
        <taxon>Metazoa</taxon>
        <taxon>Spiralia</taxon>
        <taxon>Gnathifera</taxon>
        <taxon>Rotifera</taxon>
        <taxon>Eurotatoria</taxon>
        <taxon>Bdelloidea</taxon>
        <taxon>Adinetida</taxon>
        <taxon>Adinetidae</taxon>
        <taxon>Adineta</taxon>
    </lineage>
</organism>
<dbReference type="SUPFAM" id="SSF53300">
    <property type="entry name" value="vWA-like"/>
    <property type="match status" value="1"/>
</dbReference>
<evidence type="ECO:0000313" key="2">
    <source>
        <dbReference type="EMBL" id="CAF4220123.1"/>
    </source>
</evidence>
<dbReference type="InterPro" id="IPR036465">
    <property type="entry name" value="vWFA_dom_sf"/>
</dbReference>